<protein>
    <recommendedName>
        <fullName evidence="5">G protein-coupled receptor</fullName>
    </recommendedName>
</protein>
<feature type="compositionally biased region" description="Basic and acidic residues" evidence="1">
    <location>
        <begin position="78"/>
        <end position="104"/>
    </location>
</feature>
<feature type="transmembrane region" description="Helical" evidence="2">
    <location>
        <begin position="401"/>
        <end position="421"/>
    </location>
</feature>
<reference evidence="4" key="1">
    <citation type="submission" date="2021-01" db="EMBL/GenBank/DDBJ databases">
        <authorList>
            <person name="Corre E."/>
            <person name="Pelletier E."/>
            <person name="Niang G."/>
            <person name="Scheremetjew M."/>
            <person name="Finn R."/>
            <person name="Kale V."/>
            <person name="Holt S."/>
            <person name="Cochrane G."/>
            <person name="Meng A."/>
            <person name="Brown T."/>
            <person name="Cohen L."/>
        </authorList>
    </citation>
    <scope>NUCLEOTIDE SEQUENCE</scope>
    <source>
        <strain evidence="4">NIES-2562</strain>
    </source>
</reference>
<evidence type="ECO:0000313" key="4">
    <source>
        <dbReference type="EMBL" id="CAE0244144.1"/>
    </source>
</evidence>
<feature type="compositionally biased region" description="Basic and acidic residues" evidence="1">
    <location>
        <begin position="710"/>
        <end position="724"/>
    </location>
</feature>
<feature type="region of interest" description="Disordered" evidence="1">
    <location>
        <begin position="691"/>
        <end position="737"/>
    </location>
</feature>
<feature type="transmembrane region" description="Helical" evidence="2">
    <location>
        <begin position="614"/>
        <end position="632"/>
    </location>
</feature>
<feature type="transmembrane region" description="Helical" evidence="2">
    <location>
        <begin position="514"/>
        <end position="533"/>
    </location>
</feature>
<keyword evidence="2" id="KW-0812">Transmembrane</keyword>
<keyword evidence="2" id="KW-1133">Transmembrane helix</keyword>
<sequence length="766" mass="82808">MLAQSRYAIVILLVVCALFRTFTFAVPPNCVITQSYNNPFLVPLFDINGTSPSLQWGFLEGATGVRGVAPLYPSQVKESMRSPAQKERCDAEDGTKKKGIERRGRMMKKVRRGSEEEYLMQASSPNSDWLVSLDVVNTSNLFLPFSHFGLPDGVLCLSFPRGVPPSPSGGWHSLSTVVMERLDESGEGGEEVVDTLAYNISSGCEEESGMMNDTKPFIVCSSILESALCSTSDIPASHVCGVVHSEESSSDIGRLDGEDQTGDAVMEACGKASASMTRKSSSSGSKGCRMAMSDWIEPGTRIRIRVNGALGYTTLVTFPFSNRIVANMLVAVNFNFFDNFGQVAVQYALVLFGTALSLSSLFCLIFICCRAGRSNKGRGGQEGEMGRRCGCVRIRVNALRLILFFFFLQGMLGMGAGMYMFTLDISSALTPPLIGSVGLIEILHLLVITVLLAVFVDINKVLQKAKKGDLSGIGKSSSRRELLPAEQSGLQARLRRWTQNLKEMKTPIVKAKTVFFTWFVLVVLCILLFAFPIGRVARLVLFNTKGGLPSCNNGLFTTAEAELLASSLATFQTLSLVVGIFVVVIGVKVTKSSMQLAKDLPRHISKSREDRAKAIRSIVFVSLIVSIVRELLTLSTSVPAMIFGATDTLQFLYWYFGLVFAPSFSVQAAGLFLNGTIVSPLIAKADLAYSSGGDSGGRDTRGGKRGSKTGNDKRKDGGDSERRATRLTFASSPTHSKVDVDEAKVGLLAGADISDMEVVVGSIDNR</sequence>
<evidence type="ECO:0000256" key="2">
    <source>
        <dbReference type="SAM" id="Phobius"/>
    </source>
</evidence>
<evidence type="ECO:0008006" key="5">
    <source>
        <dbReference type="Google" id="ProtNLM"/>
    </source>
</evidence>
<dbReference type="EMBL" id="HBIB01009940">
    <property type="protein sequence ID" value="CAE0244144.1"/>
    <property type="molecule type" value="Transcribed_RNA"/>
</dbReference>
<feature type="chain" id="PRO_5031192152" description="G protein-coupled receptor" evidence="3">
    <location>
        <begin position="26"/>
        <end position="766"/>
    </location>
</feature>
<proteinExistence type="predicted"/>
<organism evidence="4">
    <name type="scientific">Palpitomonas bilix</name>
    <dbReference type="NCBI Taxonomy" id="652834"/>
    <lineage>
        <taxon>Eukaryota</taxon>
        <taxon>Eukaryota incertae sedis</taxon>
    </lineage>
</organism>
<keyword evidence="3" id="KW-0732">Signal</keyword>
<feature type="transmembrane region" description="Helical" evidence="2">
    <location>
        <begin position="347"/>
        <end position="369"/>
    </location>
</feature>
<dbReference type="AlphaFoldDB" id="A0A7S3D3Y5"/>
<keyword evidence="2" id="KW-0472">Membrane</keyword>
<feature type="transmembrane region" description="Helical" evidence="2">
    <location>
        <begin position="563"/>
        <end position="587"/>
    </location>
</feature>
<feature type="transmembrane region" description="Helical" evidence="2">
    <location>
        <begin position="433"/>
        <end position="456"/>
    </location>
</feature>
<feature type="transmembrane region" description="Helical" evidence="2">
    <location>
        <begin position="652"/>
        <end position="673"/>
    </location>
</feature>
<feature type="signal peptide" evidence="3">
    <location>
        <begin position="1"/>
        <end position="25"/>
    </location>
</feature>
<gene>
    <name evidence="4" type="ORF">PBIL07802_LOCUS6319</name>
</gene>
<accession>A0A7S3D3Y5</accession>
<evidence type="ECO:0000256" key="3">
    <source>
        <dbReference type="SAM" id="SignalP"/>
    </source>
</evidence>
<evidence type="ECO:0000256" key="1">
    <source>
        <dbReference type="SAM" id="MobiDB-lite"/>
    </source>
</evidence>
<name>A0A7S3D3Y5_9EUKA</name>
<feature type="region of interest" description="Disordered" evidence="1">
    <location>
        <begin position="78"/>
        <end position="107"/>
    </location>
</feature>